<accession>A0ABN8PIB9</accession>
<dbReference type="EMBL" id="CALNXK010000070">
    <property type="protein sequence ID" value="CAH3143298.1"/>
    <property type="molecule type" value="Genomic_DNA"/>
</dbReference>
<sequence>FLIFIGDLPEVVMPGNCVSLYADDCKTSRIINCPADHSVFQSGPNLDNLYSWSQQNLRQFDVKKCKLM</sequence>
<keyword evidence="2" id="KW-1185">Reference proteome</keyword>
<organism evidence="1 2">
    <name type="scientific">Porites lobata</name>
    <dbReference type="NCBI Taxonomy" id="104759"/>
    <lineage>
        <taxon>Eukaryota</taxon>
        <taxon>Metazoa</taxon>
        <taxon>Cnidaria</taxon>
        <taxon>Anthozoa</taxon>
        <taxon>Hexacorallia</taxon>
        <taxon>Scleractinia</taxon>
        <taxon>Fungiina</taxon>
        <taxon>Poritidae</taxon>
        <taxon>Porites</taxon>
    </lineage>
</organism>
<protein>
    <submittedName>
        <fullName evidence="1">Uncharacterized protein</fullName>
    </submittedName>
</protein>
<feature type="non-terminal residue" evidence="1">
    <location>
        <position position="1"/>
    </location>
</feature>
<proteinExistence type="predicted"/>
<evidence type="ECO:0000313" key="1">
    <source>
        <dbReference type="EMBL" id="CAH3143298.1"/>
    </source>
</evidence>
<evidence type="ECO:0000313" key="2">
    <source>
        <dbReference type="Proteomes" id="UP001159405"/>
    </source>
</evidence>
<gene>
    <name evidence="1" type="ORF">PLOB_00043316</name>
</gene>
<reference evidence="1 2" key="1">
    <citation type="submission" date="2022-05" db="EMBL/GenBank/DDBJ databases">
        <authorList>
            <consortium name="Genoscope - CEA"/>
            <person name="William W."/>
        </authorList>
    </citation>
    <scope>NUCLEOTIDE SEQUENCE [LARGE SCALE GENOMIC DNA]</scope>
</reference>
<name>A0ABN8PIB9_9CNID</name>
<dbReference type="Proteomes" id="UP001159405">
    <property type="component" value="Unassembled WGS sequence"/>
</dbReference>
<comment type="caution">
    <text evidence="1">The sequence shown here is derived from an EMBL/GenBank/DDBJ whole genome shotgun (WGS) entry which is preliminary data.</text>
</comment>